<dbReference type="OrthoDB" id="272345at2"/>
<reference evidence="1 2" key="1">
    <citation type="submission" date="2019-02" db="EMBL/GenBank/DDBJ databases">
        <title>Deep-cultivation of Planctomycetes and their phenomic and genomic characterization uncovers novel biology.</title>
        <authorList>
            <person name="Wiegand S."/>
            <person name="Jogler M."/>
            <person name="Boedeker C."/>
            <person name="Pinto D."/>
            <person name="Vollmers J."/>
            <person name="Rivas-Marin E."/>
            <person name="Kohn T."/>
            <person name="Peeters S.H."/>
            <person name="Heuer A."/>
            <person name="Rast P."/>
            <person name="Oberbeckmann S."/>
            <person name="Bunk B."/>
            <person name="Jeske O."/>
            <person name="Meyerdierks A."/>
            <person name="Storesund J.E."/>
            <person name="Kallscheuer N."/>
            <person name="Luecker S."/>
            <person name="Lage O.M."/>
            <person name="Pohl T."/>
            <person name="Merkel B.J."/>
            <person name="Hornburger P."/>
            <person name="Mueller R.-W."/>
            <person name="Bruemmer F."/>
            <person name="Labrenz M."/>
            <person name="Spormann A.M."/>
            <person name="Op den Camp H."/>
            <person name="Overmann J."/>
            <person name="Amann R."/>
            <person name="Jetten M.S.M."/>
            <person name="Mascher T."/>
            <person name="Medema M.H."/>
            <person name="Devos D.P."/>
            <person name="Kaster A.-K."/>
            <person name="Ovreas L."/>
            <person name="Rohde M."/>
            <person name="Galperin M.Y."/>
            <person name="Jogler C."/>
        </authorList>
    </citation>
    <scope>NUCLEOTIDE SEQUENCE [LARGE SCALE GENOMIC DNA]</scope>
    <source>
        <strain evidence="1 2">Pan181</strain>
    </source>
</reference>
<evidence type="ECO:0000313" key="2">
    <source>
        <dbReference type="Proteomes" id="UP000315750"/>
    </source>
</evidence>
<evidence type="ECO:0000313" key="1">
    <source>
        <dbReference type="EMBL" id="QDU55427.1"/>
    </source>
</evidence>
<name>A0A518AL25_9BACT</name>
<dbReference type="EMBL" id="CP036278">
    <property type="protein sequence ID" value="QDU55427.1"/>
    <property type="molecule type" value="Genomic_DNA"/>
</dbReference>
<accession>A0A518AL25</accession>
<sequence length="163" mass="18522">MLDFDVQRCTRRCAATEVPLEPGDAYYSVLLAEGADVVRRDFAKSAWQGPPEGALGWWAAQVPADENAKPKLAPSEVALELFDRWRDQPEHADATYVLALLLVRKRVFRFSDSPFTEQASPEEQLQLFCPTRAAEYEVPVVEVTPQRADEIQQRLIELLYDNQ</sequence>
<protein>
    <submittedName>
        <fullName evidence="1">Uncharacterized protein</fullName>
    </submittedName>
</protein>
<dbReference type="Proteomes" id="UP000315750">
    <property type="component" value="Chromosome"/>
</dbReference>
<organism evidence="1 2">
    <name type="scientific">Aeoliella mucimassa</name>
    <dbReference type="NCBI Taxonomy" id="2527972"/>
    <lineage>
        <taxon>Bacteria</taxon>
        <taxon>Pseudomonadati</taxon>
        <taxon>Planctomycetota</taxon>
        <taxon>Planctomycetia</taxon>
        <taxon>Pirellulales</taxon>
        <taxon>Lacipirellulaceae</taxon>
        <taxon>Aeoliella</taxon>
    </lineage>
</organism>
<gene>
    <name evidence="1" type="ORF">Pan181_16160</name>
</gene>
<keyword evidence="2" id="KW-1185">Reference proteome</keyword>
<proteinExistence type="predicted"/>
<dbReference type="AlphaFoldDB" id="A0A518AL25"/>
<dbReference type="KEGG" id="amuc:Pan181_16160"/>
<dbReference type="RefSeq" id="WP_145246292.1">
    <property type="nucleotide sequence ID" value="NZ_CP036278.1"/>
</dbReference>